<accession>A0A6A6JWA2</accession>
<gene>
    <name evidence="1" type="ORF">EI97DRAFT_11927</name>
</gene>
<dbReference type="RefSeq" id="XP_033658419.1">
    <property type="nucleotide sequence ID" value="XM_033793024.1"/>
</dbReference>
<dbReference type="GeneID" id="54546199"/>
<sequence length="156" mass="17719">MHDDQLMSHAAPMCVLLGERPTIDLVFPAFARRADDLCFHLFSFTLHISTKAIPFPCHTPANEFSPFCMRESLVMDYFGQLKRFTGKSGGCSHIDGVYEAFLTDPFGVCTGRGLIFRAMGWYRPPWWKRLVYAVQQVSTLYDLGMGIKQKHSDGMD</sequence>
<keyword evidence="2" id="KW-1185">Reference proteome</keyword>
<proteinExistence type="predicted"/>
<reference evidence="1" key="1">
    <citation type="journal article" date="2020" name="Stud. Mycol.">
        <title>101 Dothideomycetes genomes: a test case for predicting lifestyles and emergence of pathogens.</title>
        <authorList>
            <person name="Haridas S."/>
            <person name="Albert R."/>
            <person name="Binder M."/>
            <person name="Bloem J."/>
            <person name="Labutti K."/>
            <person name="Salamov A."/>
            <person name="Andreopoulos B."/>
            <person name="Baker S."/>
            <person name="Barry K."/>
            <person name="Bills G."/>
            <person name="Bluhm B."/>
            <person name="Cannon C."/>
            <person name="Castanera R."/>
            <person name="Culley D."/>
            <person name="Daum C."/>
            <person name="Ezra D."/>
            <person name="Gonzalez J."/>
            <person name="Henrissat B."/>
            <person name="Kuo A."/>
            <person name="Liang C."/>
            <person name="Lipzen A."/>
            <person name="Lutzoni F."/>
            <person name="Magnuson J."/>
            <person name="Mondo S."/>
            <person name="Nolan M."/>
            <person name="Ohm R."/>
            <person name="Pangilinan J."/>
            <person name="Park H.-J."/>
            <person name="Ramirez L."/>
            <person name="Alfaro M."/>
            <person name="Sun H."/>
            <person name="Tritt A."/>
            <person name="Yoshinaga Y."/>
            <person name="Zwiers L.-H."/>
            <person name="Turgeon B."/>
            <person name="Goodwin S."/>
            <person name="Spatafora J."/>
            <person name="Crous P."/>
            <person name="Grigoriev I."/>
        </authorList>
    </citation>
    <scope>NUCLEOTIDE SEQUENCE</scope>
    <source>
        <strain evidence="1">CBS 379.55</strain>
    </source>
</reference>
<dbReference type="Proteomes" id="UP000800097">
    <property type="component" value="Unassembled WGS sequence"/>
</dbReference>
<organism evidence="1 2">
    <name type="scientific">Westerdykella ornata</name>
    <dbReference type="NCBI Taxonomy" id="318751"/>
    <lineage>
        <taxon>Eukaryota</taxon>
        <taxon>Fungi</taxon>
        <taxon>Dikarya</taxon>
        <taxon>Ascomycota</taxon>
        <taxon>Pezizomycotina</taxon>
        <taxon>Dothideomycetes</taxon>
        <taxon>Pleosporomycetidae</taxon>
        <taxon>Pleosporales</taxon>
        <taxon>Sporormiaceae</taxon>
        <taxon>Westerdykella</taxon>
    </lineage>
</organism>
<name>A0A6A6JWA2_WESOR</name>
<evidence type="ECO:0000313" key="2">
    <source>
        <dbReference type="Proteomes" id="UP000800097"/>
    </source>
</evidence>
<evidence type="ECO:0000313" key="1">
    <source>
        <dbReference type="EMBL" id="KAF2280882.1"/>
    </source>
</evidence>
<protein>
    <submittedName>
        <fullName evidence="1">Uncharacterized protein</fullName>
    </submittedName>
</protein>
<dbReference type="AlphaFoldDB" id="A0A6A6JWA2"/>
<dbReference type="EMBL" id="ML986484">
    <property type="protein sequence ID" value="KAF2280882.1"/>
    <property type="molecule type" value="Genomic_DNA"/>
</dbReference>